<evidence type="ECO:0000256" key="4">
    <source>
        <dbReference type="SAM" id="MobiDB-lite"/>
    </source>
</evidence>
<dbReference type="OrthoDB" id="5399166at2759"/>
<dbReference type="GO" id="GO:0006886">
    <property type="term" value="P:intracellular protein transport"/>
    <property type="evidence" value="ECO:0007669"/>
    <property type="project" value="InterPro"/>
</dbReference>
<keyword evidence="6" id="KW-1185">Reference proteome</keyword>
<dbReference type="PANTHER" id="PTHR31305">
    <property type="entry name" value="SNARE-ASSOCIATED PROTEIN SNAPIN"/>
    <property type="match status" value="1"/>
</dbReference>
<dbReference type="PANTHER" id="PTHR31305:SF2">
    <property type="entry name" value="SNARE-ASSOCIATED PROTEIN SNAPIN"/>
    <property type="match status" value="1"/>
</dbReference>
<dbReference type="GO" id="GO:0032418">
    <property type="term" value="P:lysosome localization"/>
    <property type="evidence" value="ECO:0007669"/>
    <property type="project" value="TreeGrafter"/>
</dbReference>
<dbReference type="AlphaFoldDB" id="A0A7J0DYC0"/>
<organism evidence="5 6">
    <name type="scientific">Actinidia rufa</name>
    <dbReference type="NCBI Taxonomy" id="165716"/>
    <lineage>
        <taxon>Eukaryota</taxon>
        <taxon>Viridiplantae</taxon>
        <taxon>Streptophyta</taxon>
        <taxon>Embryophyta</taxon>
        <taxon>Tracheophyta</taxon>
        <taxon>Spermatophyta</taxon>
        <taxon>Magnoliopsida</taxon>
        <taxon>eudicotyledons</taxon>
        <taxon>Gunneridae</taxon>
        <taxon>Pentapetalae</taxon>
        <taxon>asterids</taxon>
        <taxon>Ericales</taxon>
        <taxon>Actinidiaceae</taxon>
        <taxon>Actinidia</taxon>
    </lineage>
</organism>
<sequence length="183" mass="19779">MSDETLENHHHDSSEDASVVVLADPEPSNAATDSDADASATADDAPHPSATTAVDGDEINACDSSSSSSSVAEALSSMLSSVIRDFDSRAEDAGRSQDQLSFAIDRLTRELDQLLEDAPLPFIMQHAVKVSGVRKRVSSLNTLLKSIQRRLDNIDRMYLIELNALGRESSRRKSETELASAVY</sequence>
<reference evidence="6" key="1">
    <citation type="submission" date="2019-07" db="EMBL/GenBank/DDBJ databases">
        <title>De Novo Assembly of kiwifruit Actinidia rufa.</title>
        <authorList>
            <person name="Sugita-Konishi S."/>
            <person name="Sato K."/>
            <person name="Mori E."/>
            <person name="Abe Y."/>
            <person name="Kisaki G."/>
            <person name="Hamano K."/>
            <person name="Suezawa K."/>
            <person name="Otani M."/>
            <person name="Fukuda T."/>
            <person name="Manabe T."/>
            <person name="Gomi K."/>
            <person name="Tabuchi M."/>
            <person name="Akimitsu K."/>
            <person name="Kataoka I."/>
        </authorList>
    </citation>
    <scope>NUCLEOTIDE SEQUENCE [LARGE SCALE GENOMIC DNA]</scope>
    <source>
        <strain evidence="6">cv. Fuchu</strain>
    </source>
</reference>
<dbReference type="Proteomes" id="UP000585474">
    <property type="component" value="Unassembled WGS sequence"/>
</dbReference>
<comment type="caution">
    <text evidence="5">The sequence shown here is derived from an EMBL/GenBank/DDBJ whole genome shotgun (WGS) entry which is preliminary data.</text>
</comment>
<dbReference type="GO" id="GO:0008333">
    <property type="term" value="P:endosome to lysosome transport"/>
    <property type="evidence" value="ECO:0007669"/>
    <property type="project" value="TreeGrafter"/>
</dbReference>
<evidence type="ECO:0000313" key="5">
    <source>
        <dbReference type="EMBL" id="GFS45283.1"/>
    </source>
</evidence>
<evidence type="ECO:0000256" key="3">
    <source>
        <dbReference type="ARBA" id="ARBA00033330"/>
    </source>
</evidence>
<gene>
    <name evidence="5" type="ORF">Acr_00g0095190</name>
</gene>
<dbReference type="GO" id="GO:0000149">
    <property type="term" value="F:SNARE binding"/>
    <property type="evidence" value="ECO:0007669"/>
    <property type="project" value="TreeGrafter"/>
</dbReference>
<dbReference type="GO" id="GO:0099078">
    <property type="term" value="C:BORC complex"/>
    <property type="evidence" value="ECO:0007669"/>
    <property type="project" value="TreeGrafter"/>
</dbReference>
<dbReference type="GO" id="GO:0007040">
    <property type="term" value="P:lysosome organization"/>
    <property type="evidence" value="ECO:0007669"/>
    <property type="project" value="TreeGrafter"/>
</dbReference>
<dbReference type="InterPro" id="IPR017246">
    <property type="entry name" value="Snapin"/>
</dbReference>
<evidence type="ECO:0000256" key="1">
    <source>
        <dbReference type="ARBA" id="ARBA00006111"/>
    </source>
</evidence>
<protein>
    <recommendedName>
        <fullName evidence="3">Biogenesis of lysosome-related organelles complex 1 subunit 7</fullName>
    </recommendedName>
</protein>
<evidence type="ECO:0000313" key="6">
    <source>
        <dbReference type="Proteomes" id="UP000585474"/>
    </source>
</evidence>
<comment type="similarity">
    <text evidence="1">Belongs to the SNAPIN family.</text>
</comment>
<evidence type="ECO:0000256" key="2">
    <source>
        <dbReference type="ARBA" id="ARBA00023054"/>
    </source>
</evidence>
<dbReference type="EMBL" id="BJWL01000447">
    <property type="protein sequence ID" value="GFS45283.1"/>
    <property type="molecule type" value="Genomic_DNA"/>
</dbReference>
<feature type="region of interest" description="Disordered" evidence="4">
    <location>
        <begin position="1"/>
        <end position="67"/>
    </location>
</feature>
<proteinExistence type="inferred from homology"/>
<name>A0A7J0DYC0_9ERIC</name>
<feature type="compositionally biased region" description="Basic and acidic residues" evidence="4">
    <location>
        <begin position="1"/>
        <end position="14"/>
    </location>
</feature>
<dbReference type="InterPro" id="IPR028119">
    <property type="entry name" value="Snapin/Pallidin/Snn1"/>
</dbReference>
<accession>A0A7J0DYC0</accession>
<dbReference type="Pfam" id="PF14712">
    <property type="entry name" value="Snapin_Pallidin"/>
    <property type="match status" value="1"/>
</dbReference>
<keyword evidence="2" id="KW-0175">Coiled coil</keyword>
<feature type="compositionally biased region" description="Low complexity" evidence="4">
    <location>
        <begin position="27"/>
        <end position="53"/>
    </location>
</feature>
<dbReference type="GO" id="GO:0031083">
    <property type="term" value="C:BLOC-1 complex"/>
    <property type="evidence" value="ECO:0007669"/>
    <property type="project" value="InterPro"/>
</dbReference>